<sequence>MNFRLPRLQNLRCSAASGRVVGPDQIDWSQIWNPGPVRVFTDEELRRAAQDGPSRTLVVSVLINIALIAWVVLQVAPAPLTAVLTGLMAGGSVSVLALARRLWSRPERRLLTRFNFALMGVGFVLGLALALAPRWADPTQERWVFGTVWLMAVSSSLGLWFLAVYRSEQVAGRLREQAERERAVEMARQLAAAQIQPHFLFNSLASLQHWVQAKDDRAAPMLDALTAFLRATLPLFNQARLRLGDEAEAARRYLQVMQLRLGERLRFSIEIDPAAAELQVPPGLLLTLVENAVEHGVQASLHGAEVLVQARQEAGGTVLTVHDTGPGLAPGAAEGVGLGNSRARLAQAYGQQAALHLLSGDAGGCTARVVLPAHASPAS</sequence>
<organism evidence="3 4">
    <name type="scientific">Rubrivivax rivuli</name>
    <dbReference type="NCBI Taxonomy" id="1862385"/>
    <lineage>
        <taxon>Bacteria</taxon>
        <taxon>Pseudomonadati</taxon>
        <taxon>Pseudomonadota</taxon>
        <taxon>Betaproteobacteria</taxon>
        <taxon>Burkholderiales</taxon>
        <taxon>Sphaerotilaceae</taxon>
        <taxon>Rubrivivax</taxon>
    </lineage>
</organism>
<reference evidence="3 4" key="1">
    <citation type="submission" date="2019-01" db="EMBL/GenBank/DDBJ databases">
        <authorList>
            <person name="Chen W.-M."/>
        </authorList>
    </citation>
    <scope>NUCLEOTIDE SEQUENCE [LARGE SCALE GENOMIC DNA]</scope>
    <source>
        <strain evidence="3 4">KYPY4</strain>
    </source>
</reference>
<name>A0A437RR83_9BURK</name>
<dbReference type="OrthoDB" id="9148785at2"/>
<dbReference type="SUPFAM" id="SSF55874">
    <property type="entry name" value="ATPase domain of HSP90 chaperone/DNA topoisomerase II/histidine kinase"/>
    <property type="match status" value="1"/>
</dbReference>
<dbReference type="InterPro" id="IPR050640">
    <property type="entry name" value="Bact_2-comp_sensor_kinase"/>
</dbReference>
<dbReference type="InterPro" id="IPR003594">
    <property type="entry name" value="HATPase_dom"/>
</dbReference>
<dbReference type="Gene3D" id="3.30.565.10">
    <property type="entry name" value="Histidine kinase-like ATPase, C-terminal domain"/>
    <property type="match status" value="1"/>
</dbReference>
<dbReference type="PANTHER" id="PTHR34220">
    <property type="entry name" value="SENSOR HISTIDINE KINASE YPDA"/>
    <property type="match status" value="1"/>
</dbReference>
<evidence type="ECO:0000256" key="1">
    <source>
        <dbReference type="SAM" id="Phobius"/>
    </source>
</evidence>
<dbReference type="RefSeq" id="WP_128226820.1">
    <property type="nucleotide sequence ID" value="NZ_SACR01000001.1"/>
</dbReference>
<proteinExistence type="predicted"/>
<dbReference type="SMART" id="SM00387">
    <property type="entry name" value="HATPase_c"/>
    <property type="match status" value="1"/>
</dbReference>
<protein>
    <recommendedName>
        <fullName evidence="2">Histidine kinase/HSP90-like ATPase domain-containing protein</fullName>
    </recommendedName>
</protein>
<dbReference type="InterPro" id="IPR036259">
    <property type="entry name" value="MFS_trans_sf"/>
</dbReference>
<gene>
    <name evidence="3" type="ORF">EOE66_00940</name>
</gene>
<dbReference type="Pfam" id="PF06580">
    <property type="entry name" value="His_kinase"/>
    <property type="match status" value="1"/>
</dbReference>
<dbReference type="AlphaFoldDB" id="A0A437RR83"/>
<evidence type="ECO:0000259" key="2">
    <source>
        <dbReference type="SMART" id="SM00387"/>
    </source>
</evidence>
<keyword evidence="1" id="KW-1133">Transmembrane helix</keyword>
<feature type="domain" description="Histidine kinase/HSP90-like ATPase" evidence="2">
    <location>
        <begin position="280"/>
        <end position="375"/>
    </location>
</feature>
<dbReference type="PANTHER" id="PTHR34220:SF9">
    <property type="entry name" value="SIGNAL TRANSDUCTION HISTIDINE KINASE INTERNAL REGION DOMAIN-CONTAINING PROTEIN"/>
    <property type="match status" value="1"/>
</dbReference>
<keyword evidence="1" id="KW-0472">Membrane</keyword>
<dbReference type="Proteomes" id="UP000285575">
    <property type="component" value="Unassembled WGS sequence"/>
</dbReference>
<evidence type="ECO:0000313" key="4">
    <source>
        <dbReference type="Proteomes" id="UP000285575"/>
    </source>
</evidence>
<feature type="transmembrane region" description="Helical" evidence="1">
    <location>
        <begin position="143"/>
        <end position="165"/>
    </location>
</feature>
<feature type="transmembrane region" description="Helical" evidence="1">
    <location>
        <begin position="79"/>
        <end position="98"/>
    </location>
</feature>
<feature type="transmembrane region" description="Helical" evidence="1">
    <location>
        <begin position="110"/>
        <end position="131"/>
    </location>
</feature>
<dbReference type="InterPro" id="IPR036890">
    <property type="entry name" value="HATPase_C_sf"/>
</dbReference>
<dbReference type="GO" id="GO:0016020">
    <property type="term" value="C:membrane"/>
    <property type="evidence" value="ECO:0007669"/>
    <property type="project" value="InterPro"/>
</dbReference>
<feature type="transmembrane region" description="Helical" evidence="1">
    <location>
        <begin position="56"/>
        <end position="73"/>
    </location>
</feature>
<evidence type="ECO:0000313" key="3">
    <source>
        <dbReference type="EMBL" id="RVU49181.1"/>
    </source>
</evidence>
<dbReference type="InterPro" id="IPR010559">
    <property type="entry name" value="Sig_transdc_His_kin_internal"/>
</dbReference>
<dbReference type="GO" id="GO:0000155">
    <property type="term" value="F:phosphorelay sensor kinase activity"/>
    <property type="evidence" value="ECO:0007669"/>
    <property type="project" value="InterPro"/>
</dbReference>
<comment type="caution">
    <text evidence="3">The sequence shown here is derived from an EMBL/GenBank/DDBJ whole genome shotgun (WGS) entry which is preliminary data.</text>
</comment>
<keyword evidence="4" id="KW-1185">Reference proteome</keyword>
<dbReference type="EMBL" id="SACR01000001">
    <property type="protein sequence ID" value="RVU49181.1"/>
    <property type="molecule type" value="Genomic_DNA"/>
</dbReference>
<accession>A0A437RR83</accession>
<keyword evidence="1" id="KW-0812">Transmembrane</keyword>
<dbReference type="SUPFAM" id="SSF103473">
    <property type="entry name" value="MFS general substrate transporter"/>
    <property type="match status" value="1"/>
</dbReference>
<dbReference type="Pfam" id="PF02518">
    <property type="entry name" value="HATPase_c"/>
    <property type="match status" value="1"/>
</dbReference>